<proteinExistence type="predicted"/>
<keyword evidence="4" id="KW-1185">Reference proteome</keyword>
<name>A0A4P9WBG3_9FUNG</name>
<feature type="region of interest" description="Disordered" evidence="1">
    <location>
        <begin position="246"/>
        <end position="271"/>
    </location>
</feature>
<feature type="signal peptide" evidence="2">
    <location>
        <begin position="1"/>
        <end position="19"/>
    </location>
</feature>
<feature type="chain" id="PRO_5020722227" evidence="2">
    <location>
        <begin position="20"/>
        <end position="290"/>
    </location>
</feature>
<evidence type="ECO:0000313" key="3">
    <source>
        <dbReference type="EMBL" id="RKO89959.1"/>
    </source>
</evidence>
<evidence type="ECO:0000256" key="2">
    <source>
        <dbReference type="SAM" id="SignalP"/>
    </source>
</evidence>
<evidence type="ECO:0000313" key="4">
    <source>
        <dbReference type="Proteomes" id="UP000269721"/>
    </source>
</evidence>
<keyword evidence="2" id="KW-0732">Signal</keyword>
<dbReference type="EMBL" id="KZ995798">
    <property type="protein sequence ID" value="RKO89959.1"/>
    <property type="molecule type" value="Genomic_DNA"/>
</dbReference>
<sequence>MFLGLLFLLITPLIRQSHCCEELYAFPNFTRGSTSSTSCSLTSDLVPWCQRSVRHRPQQFGPGPVRVPGGVCGGKGFPIRECDFGLICKFDVPLKEALDTEAKGICVQRFVSEGDFCGGNNTPFVLECEAGLTCEKDLKFTTESGAGICRKTKAAKMFLDCSNGDPVPETIAQDTRPNSNPNTSRHIILTLPARPCPISSVTNPHCTVHGQSPHRLRVTTKHRLSYARWLMQAGLPCTRGLWKRVPFQPQSNTPNHQTQSPSLTKSYDEGSHRCGIAEEKAVLTPLDKGA</sequence>
<gene>
    <name evidence="3" type="ORF">BDK51DRAFT_29253</name>
</gene>
<evidence type="ECO:0000256" key="1">
    <source>
        <dbReference type="SAM" id="MobiDB-lite"/>
    </source>
</evidence>
<dbReference type="Proteomes" id="UP000269721">
    <property type="component" value="Unassembled WGS sequence"/>
</dbReference>
<protein>
    <submittedName>
        <fullName evidence="3">Uncharacterized protein</fullName>
    </submittedName>
</protein>
<dbReference type="AlphaFoldDB" id="A0A4P9WBG3"/>
<accession>A0A4P9WBG3</accession>
<reference evidence="4" key="1">
    <citation type="journal article" date="2018" name="Nat. Microbiol.">
        <title>Leveraging single-cell genomics to expand the fungal tree of life.</title>
        <authorList>
            <person name="Ahrendt S.R."/>
            <person name="Quandt C.A."/>
            <person name="Ciobanu D."/>
            <person name="Clum A."/>
            <person name="Salamov A."/>
            <person name="Andreopoulos B."/>
            <person name="Cheng J.F."/>
            <person name="Woyke T."/>
            <person name="Pelin A."/>
            <person name="Henrissat B."/>
            <person name="Reynolds N.K."/>
            <person name="Benny G.L."/>
            <person name="Smith M.E."/>
            <person name="James T.Y."/>
            <person name="Grigoriev I.V."/>
        </authorList>
    </citation>
    <scope>NUCLEOTIDE SEQUENCE [LARGE SCALE GENOMIC DNA]</scope>
</reference>
<feature type="compositionally biased region" description="Polar residues" evidence="1">
    <location>
        <begin position="248"/>
        <end position="265"/>
    </location>
</feature>
<organism evidence="3 4">
    <name type="scientific">Blyttiomyces helicus</name>
    <dbReference type="NCBI Taxonomy" id="388810"/>
    <lineage>
        <taxon>Eukaryota</taxon>
        <taxon>Fungi</taxon>
        <taxon>Fungi incertae sedis</taxon>
        <taxon>Chytridiomycota</taxon>
        <taxon>Chytridiomycota incertae sedis</taxon>
        <taxon>Chytridiomycetes</taxon>
        <taxon>Chytridiomycetes incertae sedis</taxon>
        <taxon>Blyttiomyces</taxon>
    </lineage>
</organism>